<feature type="compositionally biased region" description="Acidic residues" evidence="8">
    <location>
        <begin position="747"/>
        <end position="758"/>
    </location>
</feature>
<feature type="region of interest" description="Disordered" evidence="8">
    <location>
        <begin position="147"/>
        <end position="167"/>
    </location>
</feature>
<reference evidence="11" key="1">
    <citation type="submission" date="2019-05" db="EMBL/GenBank/DDBJ databases">
        <authorList>
            <person name="Piombo E."/>
        </authorList>
    </citation>
    <scope>NUCLEOTIDE SEQUENCE</scope>
    <source>
        <strain evidence="11">C2S</strain>
    </source>
</reference>
<dbReference type="Proteomes" id="UP000760494">
    <property type="component" value="Unassembled WGS sequence"/>
</dbReference>
<dbReference type="SUPFAM" id="SSF52402">
    <property type="entry name" value="Adenine nucleotide alpha hydrolases-like"/>
    <property type="match status" value="1"/>
</dbReference>
<dbReference type="Gene3D" id="1.10.455.10">
    <property type="entry name" value="Ribosomal protein S7 domain"/>
    <property type="match status" value="1"/>
</dbReference>
<evidence type="ECO:0000256" key="1">
    <source>
        <dbReference type="ARBA" id="ARBA00004173"/>
    </source>
</evidence>
<feature type="compositionally biased region" description="Polar residues" evidence="8">
    <location>
        <begin position="51"/>
        <end position="62"/>
    </location>
</feature>
<feature type="region of interest" description="Disordered" evidence="8">
    <location>
        <begin position="720"/>
        <end position="786"/>
    </location>
</feature>
<dbReference type="CDD" id="cd23659">
    <property type="entry name" value="USP_At3g01520-like"/>
    <property type="match status" value="1"/>
</dbReference>
<keyword evidence="3" id="KW-0689">Ribosomal protein</keyword>
<dbReference type="PANTHER" id="PTHR46100">
    <property type="entry name" value="IMP2'P"/>
    <property type="match status" value="1"/>
</dbReference>
<dbReference type="Pfam" id="PF00177">
    <property type="entry name" value="Ribosomal_S7"/>
    <property type="match status" value="1"/>
</dbReference>
<dbReference type="InterPro" id="IPR023798">
    <property type="entry name" value="Ribosomal_uS7_dom"/>
</dbReference>
<dbReference type="PANTHER" id="PTHR46100:SF4">
    <property type="entry name" value="USPA DOMAIN-CONTAINING PROTEIN"/>
    <property type="match status" value="1"/>
</dbReference>
<feature type="domain" description="Small ribosomal subunit protein uS7" evidence="9">
    <location>
        <begin position="179"/>
        <end position="337"/>
    </location>
</feature>
<comment type="caution">
    <text evidence="11">The sequence shown here is derived from an EMBL/GenBank/DDBJ whole genome shotgun (WGS) entry which is preliminary data.</text>
</comment>
<evidence type="ECO:0000313" key="11">
    <source>
        <dbReference type="EMBL" id="VTT59592.1"/>
    </source>
</evidence>
<dbReference type="SUPFAM" id="SSF47973">
    <property type="entry name" value="Ribosomal protein S7"/>
    <property type="match status" value="1"/>
</dbReference>
<feature type="compositionally biased region" description="Basic and acidic residues" evidence="8">
    <location>
        <begin position="722"/>
        <end position="734"/>
    </location>
</feature>
<dbReference type="GO" id="GO:0005840">
    <property type="term" value="C:ribosome"/>
    <property type="evidence" value="ECO:0007669"/>
    <property type="project" value="UniProtKB-KW"/>
</dbReference>
<evidence type="ECO:0000259" key="10">
    <source>
        <dbReference type="Pfam" id="PF00582"/>
    </source>
</evidence>
<proteinExistence type="inferred from homology"/>
<dbReference type="CDD" id="cd14868">
    <property type="entry name" value="uS7_Mitochondria_Fungi"/>
    <property type="match status" value="1"/>
</dbReference>
<dbReference type="InterPro" id="IPR047988">
    <property type="entry name" value="Ribosomal_uS7m_fungi"/>
</dbReference>
<dbReference type="FunFam" id="1.10.455.10:FF:000006">
    <property type="entry name" value="37S ribosomal protein S7, mitochondrial"/>
    <property type="match status" value="1"/>
</dbReference>
<name>A0A9Q9U5I5_FUSFU</name>
<keyword evidence="5" id="KW-0687">Ribonucleoprotein</keyword>
<dbReference type="GO" id="GO:1990904">
    <property type="term" value="C:ribonucleoprotein complex"/>
    <property type="evidence" value="ECO:0007669"/>
    <property type="project" value="UniProtKB-KW"/>
</dbReference>
<feature type="region of interest" description="Disordered" evidence="8">
    <location>
        <begin position="994"/>
        <end position="1026"/>
    </location>
</feature>
<dbReference type="PRINTS" id="PR01438">
    <property type="entry name" value="UNVRSLSTRESS"/>
</dbReference>
<gene>
    <name evidence="11" type="ORF">C2S_3863</name>
</gene>
<dbReference type="InterPro" id="IPR006016">
    <property type="entry name" value="UspA"/>
</dbReference>
<evidence type="ECO:0000256" key="7">
    <source>
        <dbReference type="ARBA" id="ARBA00039306"/>
    </source>
</evidence>
<evidence type="ECO:0000256" key="2">
    <source>
        <dbReference type="ARBA" id="ARBA00007151"/>
    </source>
</evidence>
<dbReference type="InterPro" id="IPR036823">
    <property type="entry name" value="Ribosomal_uS7_dom_sf"/>
</dbReference>
<feature type="region of interest" description="Disordered" evidence="8">
    <location>
        <begin position="22"/>
        <end position="86"/>
    </location>
</feature>
<dbReference type="Gene3D" id="3.40.50.620">
    <property type="entry name" value="HUPs"/>
    <property type="match status" value="1"/>
</dbReference>
<evidence type="ECO:0000256" key="3">
    <source>
        <dbReference type="ARBA" id="ARBA00022980"/>
    </source>
</evidence>
<feature type="compositionally biased region" description="Polar residues" evidence="8">
    <location>
        <begin position="601"/>
        <end position="618"/>
    </location>
</feature>
<feature type="region of interest" description="Disordered" evidence="8">
    <location>
        <begin position="636"/>
        <end position="679"/>
    </location>
</feature>
<keyword evidence="4" id="KW-0496">Mitochondrion</keyword>
<feature type="region of interest" description="Disordered" evidence="8">
    <location>
        <begin position="470"/>
        <end position="624"/>
    </location>
</feature>
<comment type="subcellular location">
    <subcellularLocation>
        <location evidence="1">Mitochondrion</location>
    </subcellularLocation>
</comment>
<feature type="compositionally biased region" description="Polar residues" evidence="8">
    <location>
        <begin position="997"/>
        <end position="1012"/>
    </location>
</feature>
<evidence type="ECO:0000313" key="12">
    <source>
        <dbReference type="Proteomes" id="UP000760494"/>
    </source>
</evidence>
<dbReference type="GO" id="GO:0005739">
    <property type="term" value="C:mitochondrion"/>
    <property type="evidence" value="ECO:0007669"/>
    <property type="project" value="UniProtKB-SubCell"/>
</dbReference>
<dbReference type="InterPro" id="IPR006015">
    <property type="entry name" value="Universal_stress_UspA"/>
</dbReference>
<dbReference type="AlphaFoldDB" id="A0A9Q9U5I5"/>
<comment type="function">
    <text evidence="6">Component of the mitochondrial ribosome (mitoribosome), a dedicated translation machinery responsible for the synthesis of mitochondrial genome-encoded proteins, including at least some of the essential transmembrane subunits of the mitochondrial respiratory chain. The mitoribosomes are attached to the mitochondrial inner membrane and translation products are cotranslationally integrated into the membrane.</text>
</comment>
<dbReference type="InterPro" id="IPR014729">
    <property type="entry name" value="Rossmann-like_a/b/a_fold"/>
</dbReference>
<dbReference type="EMBL" id="CABFJX010000035">
    <property type="protein sequence ID" value="VTT59592.1"/>
    <property type="molecule type" value="Genomic_DNA"/>
</dbReference>
<protein>
    <recommendedName>
        <fullName evidence="7">Small ribosomal subunit protein uS7m</fullName>
    </recommendedName>
</protein>
<evidence type="ECO:0000259" key="9">
    <source>
        <dbReference type="Pfam" id="PF00177"/>
    </source>
</evidence>
<evidence type="ECO:0000256" key="5">
    <source>
        <dbReference type="ARBA" id="ARBA00023274"/>
    </source>
</evidence>
<feature type="compositionally biased region" description="Basic and acidic residues" evidence="8">
    <location>
        <begin position="1015"/>
        <end position="1026"/>
    </location>
</feature>
<dbReference type="Pfam" id="PF00582">
    <property type="entry name" value="Usp"/>
    <property type="match status" value="1"/>
</dbReference>
<feature type="compositionally biased region" description="Polar residues" evidence="8">
    <location>
        <begin position="505"/>
        <end position="521"/>
    </location>
</feature>
<evidence type="ECO:0000256" key="6">
    <source>
        <dbReference type="ARBA" id="ARBA00037226"/>
    </source>
</evidence>
<evidence type="ECO:0000256" key="8">
    <source>
        <dbReference type="SAM" id="MobiDB-lite"/>
    </source>
</evidence>
<sequence>MSPRTSIWGACRALAIRSRPVAPRSAPFVQSLPRNRWYSSQGNDHPPKAIDNSQEAQNSQAGSEPKEEVSAAENGEVEVTSSTSSAEVIDDATLEQLFFGGRTQTSSVGGAEGGLTPAQEDVLYREGTIPSAEKAEALVAAAEKSELETTDSTEMQNPGHKFGLPKRPWPQGFNLKKRYHPVLEQITRLLMRDGKLSVAQRNMAIVMNYLRTAPPPIYSPKYPLLPGTPPASHLPLNPILYITVAVDSVAPLLKIRNVAGAGGGGRALELPVPLGVRQRRRVAFKWILDVINKKPSKGSGRKQFPYRIAEEIVAVVEGRSGVWEKRKQVHKLGTAARANVGSNKLKVKKKILHATTSPEPTLHKVDPTATTAAATVQVHVNLSPLPSSLLLFLFILSFIIPVTQRSKNYHYIDPRITASAVLFGIATLRTENITLLLGAHQLHRVASDQPMSIEAMLDMERKEVLALLENRPRPEPSMPGAMRSASPYATPRSPVRSMLDVDDQPTPSSPRQTVRSMLDTSSPPPPKYRSMLDTDTPLAGPSRPSGTSTTPNSPVMTKATLAPSSVGHTRSFSDAASNPVDFGPRAAAARNDPTAGYQFSDIITRNSGQQLPKRNTQGGRKPSANALSEALRNADLSGLQIPGEGDGRRSWFGGSSSSQKSKSPHNRLGSRSRSPAPVTQVLAPGKAMLDDGRIVDISNAYRRLSDANLAYAGGSLSQLPRRNREDAKSGRMIKDYLSPDGEHLGSSEEDEAYSSDDEDRGRKKAPRSLNPDAIGGSADDPNKERRKSMSLLAAAEEERTTVAAKQPKYRSLLDEPEIKITTPLGENTRLNKGGGVHPKTAYDQMSTVASANDSDEEADMDDIKRAQKLSCSMSGIISTPESHRAIRMIYRGDYNKIVQQAEEEHHRLRKYLVASDLSDESTHALEWAIGTVLRDGDTLLCIYCVDEETGIGGVDNSVPDDPKAMREQAAAINTVASSRSAAPSMSAVPDFVRNSIRGDSSKNNTPNTSPAPSSRGERGRAEEERRRAVKEITDKVLRLLRKTTLQVRVIVEVLHCKNPKHLITEVIDHVNPTLVVIGSRGRSALKGVILGSFSNYLVTKSSVPVMVARKRLRKQGKYRGVKPVNNLSNPAARSLANAKID</sequence>
<feature type="compositionally biased region" description="Polar residues" evidence="8">
    <location>
        <begin position="544"/>
        <end position="555"/>
    </location>
</feature>
<comment type="similarity">
    <text evidence="2">Belongs to the universal ribosomal protein uS7 family.</text>
</comment>
<accession>A0A9Q9U5I5</accession>
<feature type="domain" description="UspA" evidence="10">
    <location>
        <begin position="1013"/>
        <end position="1109"/>
    </location>
</feature>
<organism evidence="11 12">
    <name type="scientific">Fusarium fujikuroi</name>
    <name type="common">Bakanae and foot rot disease fungus</name>
    <name type="synonym">Gibberella fujikuroi</name>
    <dbReference type="NCBI Taxonomy" id="5127"/>
    <lineage>
        <taxon>Eukaryota</taxon>
        <taxon>Fungi</taxon>
        <taxon>Dikarya</taxon>
        <taxon>Ascomycota</taxon>
        <taxon>Pezizomycotina</taxon>
        <taxon>Sordariomycetes</taxon>
        <taxon>Hypocreomycetidae</taxon>
        <taxon>Hypocreales</taxon>
        <taxon>Nectriaceae</taxon>
        <taxon>Fusarium</taxon>
        <taxon>Fusarium fujikuroi species complex</taxon>
    </lineage>
</organism>
<evidence type="ECO:0000256" key="4">
    <source>
        <dbReference type="ARBA" id="ARBA00023128"/>
    </source>
</evidence>
<feature type="compositionally biased region" description="Polar residues" evidence="8">
    <location>
        <begin position="562"/>
        <end position="576"/>
    </location>
</feature>